<evidence type="ECO:0000259" key="1">
    <source>
        <dbReference type="Pfam" id="PF01370"/>
    </source>
</evidence>
<gene>
    <name evidence="2" type="ORF">G1H11_05495</name>
</gene>
<dbReference type="EMBL" id="JAAGOB010000002">
    <property type="protein sequence ID" value="NED94761.1"/>
    <property type="molecule type" value="Genomic_DNA"/>
</dbReference>
<dbReference type="RefSeq" id="WP_163816786.1">
    <property type="nucleotide sequence ID" value="NZ_JAAGOB010000002.1"/>
</dbReference>
<dbReference type="SUPFAM" id="SSF51735">
    <property type="entry name" value="NAD(P)-binding Rossmann-fold domains"/>
    <property type="match status" value="1"/>
</dbReference>
<comment type="caution">
    <text evidence="2">The sequence shown here is derived from an EMBL/GenBank/DDBJ whole genome shotgun (WGS) entry which is preliminary data.</text>
</comment>
<protein>
    <submittedName>
        <fullName evidence="2">NAD(P)-dependent oxidoreductase</fullName>
    </submittedName>
</protein>
<dbReference type="Proteomes" id="UP000469185">
    <property type="component" value="Unassembled WGS sequence"/>
</dbReference>
<reference evidence="2 3" key="1">
    <citation type="submission" date="2020-02" db="EMBL/GenBank/DDBJ databases">
        <authorList>
            <person name="Li X.-J."/>
            <person name="Feng X.-M."/>
        </authorList>
    </citation>
    <scope>NUCLEOTIDE SEQUENCE [LARGE SCALE GENOMIC DNA]</scope>
    <source>
        <strain evidence="2 3">CGMCC 4.7225</strain>
    </source>
</reference>
<name>A0A6N9YI84_9ACTN</name>
<evidence type="ECO:0000313" key="3">
    <source>
        <dbReference type="Proteomes" id="UP000469185"/>
    </source>
</evidence>
<keyword evidence="3" id="KW-1185">Reference proteome</keyword>
<dbReference type="InterPro" id="IPR036291">
    <property type="entry name" value="NAD(P)-bd_dom_sf"/>
</dbReference>
<organism evidence="2 3">
    <name type="scientific">Phytoactinopolyspora alkaliphila</name>
    <dbReference type="NCBI Taxonomy" id="1783498"/>
    <lineage>
        <taxon>Bacteria</taxon>
        <taxon>Bacillati</taxon>
        <taxon>Actinomycetota</taxon>
        <taxon>Actinomycetes</taxon>
        <taxon>Jiangellales</taxon>
        <taxon>Jiangellaceae</taxon>
        <taxon>Phytoactinopolyspora</taxon>
    </lineage>
</organism>
<accession>A0A6N9YI84</accession>
<dbReference type="Pfam" id="PF01370">
    <property type="entry name" value="Epimerase"/>
    <property type="match status" value="1"/>
</dbReference>
<dbReference type="Gene3D" id="3.40.50.720">
    <property type="entry name" value="NAD(P)-binding Rossmann-like Domain"/>
    <property type="match status" value="1"/>
</dbReference>
<dbReference type="PANTHER" id="PTHR43245">
    <property type="entry name" value="BIFUNCTIONAL POLYMYXIN RESISTANCE PROTEIN ARNA"/>
    <property type="match status" value="1"/>
</dbReference>
<dbReference type="AlphaFoldDB" id="A0A6N9YI84"/>
<feature type="domain" description="NAD-dependent epimerase/dehydratase" evidence="1">
    <location>
        <begin position="3"/>
        <end position="270"/>
    </location>
</feature>
<proteinExistence type="predicted"/>
<sequence>MRVLVTGAAGRVGANMVKRLISSGAEVTAMVMPGDPQRIKLEPLPDVRIVEADLTDQTAIDAACTNITHVVHLAAQLVRGDTPVDRFFDINAFGTLRLLEGVVKGGGVERFMLASTDGTYRPGDPPAVPLSEDTPQEPADYYGTAKLLGEVILRNHAAQFDIPFVITRFATVLDPAEAYRQFRVGHVRALLGRVEAGRDTNIWQLFREHPQMIELFDSAVGDAPDHTPVSLSGPDGRPWSMHLLDVRDAVEGVYLALTEPDALGRAFNIAGAEPTSFEDGASVIAEADGVSKLSVEMPLTWRLEMTVDAARETLGYRPRHDFRSMVESAVADNTGQPGSYIPARV</sequence>
<evidence type="ECO:0000313" key="2">
    <source>
        <dbReference type="EMBL" id="NED94761.1"/>
    </source>
</evidence>
<dbReference type="InterPro" id="IPR001509">
    <property type="entry name" value="Epimerase_deHydtase"/>
</dbReference>
<dbReference type="InterPro" id="IPR050177">
    <property type="entry name" value="Lipid_A_modif_metabolic_enz"/>
</dbReference>